<organism evidence="6 7">
    <name type="scientific">Tautonia plasticadhaerens</name>
    <dbReference type="NCBI Taxonomy" id="2527974"/>
    <lineage>
        <taxon>Bacteria</taxon>
        <taxon>Pseudomonadati</taxon>
        <taxon>Planctomycetota</taxon>
        <taxon>Planctomycetia</taxon>
        <taxon>Isosphaerales</taxon>
        <taxon>Isosphaeraceae</taxon>
        <taxon>Tautonia</taxon>
    </lineage>
</organism>
<protein>
    <submittedName>
        <fullName evidence="6">RNA polymerase sigma factor</fullName>
    </submittedName>
</protein>
<reference evidence="6 7" key="1">
    <citation type="submission" date="2019-02" db="EMBL/GenBank/DDBJ databases">
        <title>Deep-cultivation of Planctomycetes and their phenomic and genomic characterization uncovers novel biology.</title>
        <authorList>
            <person name="Wiegand S."/>
            <person name="Jogler M."/>
            <person name="Boedeker C."/>
            <person name="Pinto D."/>
            <person name="Vollmers J."/>
            <person name="Rivas-Marin E."/>
            <person name="Kohn T."/>
            <person name="Peeters S.H."/>
            <person name="Heuer A."/>
            <person name="Rast P."/>
            <person name="Oberbeckmann S."/>
            <person name="Bunk B."/>
            <person name="Jeske O."/>
            <person name="Meyerdierks A."/>
            <person name="Storesund J.E."/>
            <person name="Kallscheuer N."/>
            <person name="Luecker S."/>
            <person name="Lage O.M."/>
            <person name="Pohl T."/>
            <person name="Merkel B.J."/>
            <person name="Hornburger P."/>
            <person name="Mueller R.-W."/>
            <person name="Bruemmer F."/>
            <person name="Labrenz M."/>
            <person name="Spormann A.M."/>
            <person name="Op den Camp H."/>
            <person name="Overmann J."/>
            <person name="Amann R."/>
            <person name="Jetten M.S.M."/>
            <person name="Mascher T."/>
            <person name="Medema M.H."/>
            <person name="Devos D.P."/>
            <person name="Kaster A.-K."/>
            <person name="Ovreas L."/>
            <person name="Rohde M."/>
            <person name="Galperin M.Y."/>
            <person name="Jogler C."/>
        </authorList>
    </citation>
    <scope>NUCLEOTIDE SEQUENCE [LARGE SCALE GENOMIC DNA]</scope>
    <source>
        <strain evidence="6 7">ElP</strain>
    </source>
</reference>
<evidence type="ECO:0000313" key="6">
    <source>
        <dbReference type="EMBL" id="QDV36827.1"/>
    </source>
</evidence>
<dbReference type="Gene3D" id="1.10.1740.10">
    <property type="match status" value="1"/>
</dbReference>
<dbReference type="Proteomes" id="UP000317835">
    <property type="component" value="Chromosome"/>
</dbReference>
<evidence type="ECO:0000313" key="7">
    <source>
        <dbReference type="Proteomes" id="UP000317835"/>
    </source>
</evidence>
<dbReference type="GO" id="GO:0003677">
    <property type="term" value="F:DNA binding"/>
    <property type="evidence" value="ECO:0007669"/>
    <property type="project" value="UniProtKB-KW"/>
</dbReference>
<keyword evidence="7" id="KW-1185">Reference proteome</keyword>
<dbReference type="EMBL" id="CP036426">
    <property type="protein sequence ID" value="QDV36827.1"/>
    <property type="molecule type" value="Genomic_DNA"/>
</dbReference>
<proteinExistence type="predicted"/>
<keyword evidence="2" id="KW-0731">Sigma factor</keyword>
<dbReference type="Pfam" id="PF04542">
    <property type="entry name" value="Sigma70_r2"/>
    <property type="match status" value="1"/>
</dbReference>
<dbReference type="GO" id="GO:0006352">
    <property type="term" value="P:DNA-templated transcription initiation"/>
    <property type="evidence" value="ECO:0007669"/>
    <property type="project" value="InterPro"/>
</dbReference>
<gene>
    <name evidence="6" type="ORF">ElP_47560</name>
</gene>
<dbReference type="InterPro" id="IPR007627">
    <property type="entry name" value="RNA_pol_sigma70_r2"/>
</dbReference>
<keyword evidence="1" id="KW-0805">Transcription regulation</keyword>
<keyword evidence="3" id="KW-0238">DNA-binding</keyword>
<sequence length="249" mass="28206">MRDESVHLSRISTEWDLVFQAHNGPPDVVSSAQTKLMARYAGAVHRYLLGAVRDPDLAADLDQEFALRFLRGDFHRADPSRGRFRDFIKRALRNLMVDHHRKRRRVEVPIGEGGVPEPPDPDGGLPDFDRQFTESWKRELMAQAWASLARHQEQTGQPLHTVLQHRMKHPEEKSPGLASLLTRAMGKPVSAGWVRENLSRARDLYVGALVDGVRASLEIPTRGSIQEELADLGLLEYCRPSLRRRGLSD</sequence>
<evidence type="ECO:0000256" key="3">
    <source>
        <dbReference type="ARBA" id="ARBA00023125"/>
    </source>
</evidence>
<evidence type="ECO:0000256" key="4">
    <source>
        <dbReference type="ARBA" id="ARBA00023163"/>
    </source>
</evidence>
<dbReference type="GO" id="GO:0016987">
    <property type="term" value="F:sigma factor activity"/>
    <property type="evidence" value="ECO:0007669"/>
    <property type="project" value="UniProtKB-KW"/>
</dbReference>
<evidence type="ECO:0000256" key="2">
    <source>
        <dbReference type="ARBA" id="ARBA00023082"/>
    </source>
</evidence>
<evidence type="ECO:0000259" key="5">
    <source>
        <dbReference type="Pfam" id="PF04542"/>
    </source>
</evidence>
<keyword evidence="4" id="KW-0804">Transcription</keyword>
<feature type="domain" description="RNA polymerase sigma-70 region 2" evidence="5">
    <location>
        <begin position="36"/>
        <end position="105"/>
    </location>
</feature>
<dbReference type="InterPro" id="IPR013325">
    <property type="entry name" value="RNA_pol_sigma_r2"/>
</dbReference>
<dbReference type="RefSeq" id="WP_197446303.1">
    <property type="nucleotide sequence ID" value="NZ_CP036426.1"/>
</dbReference>
<dbReference type="PANTHER" id="PTHR43133:SF8">
    <property type="entry name" value="RNA POLYMERASE SIGMA FACTOR HI_1459-RELATED"/>
    <property type="match status" value="1"/>
</dbReference>
<dbReference type="AlphaFoldDB" id="A0A518H7I8"/>
<dbReference type="KEGG" id="tpla:ElP_47560"/>
<dbReference type="SUPFAM" id="SSF88946">
    <property type="entry name" value="Sigma2 domain of RNA polymerase sigma factors"/>
    <property type="match status" value="1"/>
</dbReference>
<evidence type="ECO:0000256" key="1">
    <source>
        <dbReference type="ARBA" id="ARBA00023015"/>
    </source>
</evidence>
<accession>A0A518H7I8</accession>
<dbReference type="InterPro" id="IPR039425">
    <property type="entry name" value="RNA_pol_sigma-70-like"/>
</dbReference>
<name>A0A518H7I8_9BACT</name>
<dbReference type="PANTHER" id="PTHR43133">
    <property type="entry name" value="RNA POLYMERASE ECF-TYPE SIGMA FACTO"/>
    <property type="match status" value="1"/>
</dbReference>